<name>A0ABD1UF75_9LAMI</name>
<accession>A0ABD1UF75</accession>
<gene>
    <name evidence="1" type="ORF">Adt_08735</name>
</gene>
<dbReference type="EMBL" id="JBFOLK010000003">
    <property type="protein sequence ID" value="KAL2523681.1"/>
    <property type="molecule type" value="Genomic_DNA"/>
</dbReference>
<sequence length="103" mass="11790">MFRSVLNQFNRAIKFHYKRILLSFFEERVNYEENNGFGNDEHGFLEDSKGVQVNGDSESPKKVLILMSDTDGGSQGWASAEAIKAALMEEYRCSIVTKFSEER</sequence>
<reference evidence="2" key="1">
    <citation type="submission" date="2024-07" db="EMBL/GenBank/DDBJ databases">
        <title>Two chromosome-level genome assemblies of Korean endemic species Abeliophyllum distichum and Forsythia ovata (Oleaceae).</title>
        <authorList>
            <person name="Jang H."/>
        </authorList>
    </citation>
    <scope>NUCLEOTIDE SEQUENCE [LARGE SCALE GENOMIC DNA]</scope>
</reference>
<organism evidence="1 2">
    <name type="scientific">Abeliophyllum distichum</name>
    <dbReference type="NCBI Taxonomy" id="126358"/>
    <lineage>
        <taxon>Eukaryota</taxon>
        <taxon>Viridiplantae</taxon>
        <taxon>Streptophyta</taxon>
        <taxon>Embryophyta</taxon>
        <taxon>Tracheophyta</taxon>
        <taxon>Spermatophyta</taxon>
        <taxon>Magnoliopsida</taxon>
        <taxon>eudicotyledons</taxon>
        <taxon>Gunneridae</taxon>
        <taxon>Pentapetalae</taxon>
        <taxon>asterids</taxon>
        <taxon>lamiids</taxon>
        <taxon>Lamiales</taxon>
        <taxon>Oleaceae</taxon>
        <taxon>Forsythieae</taxon>
        <taxon>Abeliophyllum</taxon>
    </lineage>
</organism>
<dbReference type="AlphaFoldDB" id="A0ABD1UF75"/>
<dbReference type="Proteomes" id="UP001604336">
    <property type="component" value="Unassembled WGS sequence"/>
</dbReference>
<evidence type="ECO:0000313" key="2">
    <source>
        <dbReference type="Proteomes" id="UP001604336"/>
    </source>
</evidence>
<keyword evidence="2" id="KW-1185">Reference proteome</keyword>
<comment type="caution">
    <text evidence="1">The sequence shown here is derived from an EMBL/GenBank/DDBJ whole genome shotgun (WGS) entry which is preliminary data.</text>
</comment>
<evidence type="ECO:0000313" key="1">
    <source>
        <dbReference type="EMBL" id="KAL2523681.1"/>
    </source>
</evidence>
<protein>
    <submittedName>
        <fullName evidence="1">Monogalactosyldiacylglycerol synthase</fullName>
    </submittedName>
</protein>
<proteinExistence type="predicted"/>